<dbReference type="SUPFAM" id="SSF53182">
    <property type="entry name" value="Pyrrolidone carboxyl peptidase (pyroglutamate aminopeptidase)"/>
    <property type="match status" value="1"/>
</dbReference>
<evidence type="ECO:0000256" key="7">
    <source>
        <dbReference type="ARBA" id="ARBA00022801"/>
    </source>
</evidence>
<dbReference type="GO" id="GO:0005829">
    <property type="term" value="C:cytosol"/>
    <property type="evidence" value="ECO:0007669"/>
    <property type="project" value="InterPro"/>
</dbReference>
<dbReference type="PROSITE" id="PS01333">
    <property type="entry name" value="PYRASE_GLU"/>
    <property type="match status" value="1"/>
</dbReference>
<dbReference type="AlphaFoldDB" id="B5ICK2"/>
<protein>
    <recommendedName>
        <fullName evidence="9">Pyrrolidone-carboxylate peptidase</fullName>
        <ecNumber evidence="9">3.4.19.3</ecNumber>
    </recommendedName>
    <alternativeName>
        <fullName evidence="9">5-oxoprolyl-peptidase</fullName>
    </alternativeName>
    <alternativeName>
        <fullName evidence="9">Pyroglutamyl-peptidase I</fullName>
        <shortName evidence="9">PGP-I</shortName>
        <shortName evidence="9">Pyrase</shortName>
    </alternativeName>
</protein>
<feature type="active site" evidence="9 10">
    <location>
        <position position="81"/>
    </location>
</feature>
<proteinExistence type="inferred from homology"/>
<keyword evidence="7 9" id="KW-0378">Hydrolase</keyword>
<evidence type="ECO:0000256" key="3">
    <source>
        <dbReference type="ARBA" id="ARBA00004496"/>
    </source>
</evidence>
<dbReference type="Proteomes" id="UP000001400">
    <property type="component" value="Chromosome"/>
</dbReference>
<accession>B5ICK2</accession>
<evidence type="ECO:0000256" key="8">
    <source>
        <dbReference type="ARBA" id="ARBA00022807"/>
    </source>
</evidence>
<dbReference type="Pfam" id="PF01470">
    <property type="entry name" value="Peptidase_C15"/>
    <property type="match status" value="1"/>
</dbReference>
<evidence type="ECO:0000256" key="2">
    <source>
        <dbReference type="ARBA" id="ARBA00002280"/>
    </source>
</evidence>
<reference evidence="12" key="1">
    <citation type="submission" date="2010-02" db="EMBL/GenBank/DDBJ databases">
        <title>Complete sequence of Aciduliprofundum boonei T469.</title>
        <authorList>
            <consortium name="US DOE Joint Genome Institute"/>
            <person name="Lucas S."/>
            <person name="Copeland A."/>
            <person name="Lapidus A."/>
            <person name="Cheng J.-F."/>
            <person name="Bruce D."/>
            <person name="Goodwin L."/>
            <person name="Pitluck S."/>
            <person name="Saunders E."/>
            <person name="Detter J.C."/>
            <person name="Han C."/>
            <person name="Tapia R."/>
            <person name="Land M."/>
            <person name="Hauser L."/>
            <person name="Kyrpides N."/>
            <person name="Mikhailova N."/>
            <person name="Flores G."/>
            <person name="Reysenbach A.-L."/>
            <person name="Woyke T."/>
        </authorList>
    </citation>
    <scope>NUCLEOTIDE SEQUENCE</scope>
    <source>
        <strain evidence="12">T469</strain>
    </source>
</reference>
<dbReference type="NCBIfam" id="NF009676">
    <property type="entry name" value="PRK13197.1"/>
    <property type="match status" value="1"/>
</dbReference>
<dbReference type="InterPro" id="IPR033693">
    <property type="entry name" value="PGPEP1_Glu_AS"/>
</dbReference>
<dbReference type="EMBL" id="CP001941">
    <property type="protein sequence ID" value="ADD09081.1"/>
    <property type="molecule type" value="Genomic_DNA"/>
</dbReference>
<dbReference type="InterPro" id="IPR029762">
    <property type="entry name" value="PGP-I_bact-type"/>
</dbReference>
<dbReference type="eggNOG" id="arCOG05850">
    <property type="taxonomic scope" value="Archaea"/>
</dbReference>
<evidence type="ECO:0000313" key="12">
    <source>
        <dbReference type="EMBL" id="ADD09081.1"/>
    </source>
</evidence>
<dbReference type="Gene3D" id="3.40.630.20">
    <property type="entry name" value="Peptidase C15, pyroglutamyl peptidase I-like"/>
    <property type="match status" value="1"/>
</dbReference>
<evidence type="ECO:0000256" key="5">
    <source>
        <dbReference type="ARBA" id="ARBA00022490"/>
    </source>
</evidence>
<dbReference type="MEROPS" id="C15.001"/>
<dbReference type="PIRSF" id="PIRSF015592">
    <property type="entry name" value="Prld-crbxl_pptds"/>
    <property type="match status" value="1"/>
</dbReference>
<dbReference type="InterPro" id="IPR036440">
    <property type="entry name" value="Peptidase_C15-like_sf"/>
</dbReference>
<evidence type="ECO:0000256" key="11">
    <source>
        <dbReference type="PROSITE-ProRule" id="PRU10077"/>
    </source>
</evidence>
<dbReference type="InterPro" id="IPR033694">
    <property type="entry name" value="PGPEP1_Cys_AS"/>
</dbReference>
<dbReference type="NCBIfam" id="TIGR00504">
    <property type="entry name" value="pyro_pdase"/>
    <property type="match status" value="1"/>
</dbReference>
<comment type="subcellular location">
    <subcellularLocation>
        <location evidence="3 9">Cytoplasm</location>
    </subcellularLocation>
</comment>
<comment type="similarity">
    <text evidence="4 9">Belongs to the peptidase C15 family.</text>
</comment>
<keyword evidence="8 9" id="KW-0788">Thiol protease</keyword>
<keyword evidence="6 9" id="KW-0645">Protease</keyword>
<keyword evidence="5 9" id="KW-0963">Cytoplasm</keyword>
<keyword evidence="13" id="KW-1185">Reference proteome</keyword>
<dbReference type="CDD" id="cd00501">
    <property type="entry name" value="Peptidase_C15"/>
    <property type="match status" value="1"/>
</dbReference>
<comment type="catalytic activity">
    <reaction evidence="1 9 10">
        <text>Release of an N-terminal pyroglutamyl group from a polypeptide, the second amino acid generally not being Pro.</text>
        <dbReference type="EC" id="3.4.19.3"/>
    </reaction>
</comment>
<evidence type="ECO:0000256" key="9">
    <source>
        <dbReference type="HAMAP-Rule" id="MF_00417"/>
    </source>
</evidence>
<dbReference type="PANTHER" id="PTHR23402:SF1">
    <property type="entry name" value="PYROGLUTAMYL-PEPTIDASE I"/>
    <property type="match status" value="1"/>
</dbReference>
<dbReference type="InterPro" id="IPR000816">
    <property type="entry name" value="Peptidase_C15"/>
</dbReference>
<evidence type="ECO:0000256" key="1">
    <source>
        <dbReference type="ARBA" id="ARBA00001770"/>
    </source>
</evidence>
<comment type="function">
    <text evidence="2 9">Removes 5-oxoproline from various penultimate amino acid residues except L-proline.</text>
</comment>
<dbReference type="PROSITE" id="PS01334">
    <property type="entry name" value="PYRASE_CYS"/>
    <property type="match status" value="1"/>
</dbReference>
<organism evidence="12 13">
    <name type="scientific">Aciduliprofundum boonei (strain DSM 19572 / T469)</name>
    <dbReference type="NCBI Taxonomy" id="439481"/>
    <lineage>
        <taxon>Archaea</taxon>
        <taxon>Methanobacteriati</taxon>
        <taxon>Thermoplasmatota</taxon>
        <taxon>DHVE2 group</taxon>
        <taxon>Candidatus Aciduliprofundum</taxon>
    </lineage>
</organism>
<dbReference type="PANTHER" id="PTHR23402">
    <property type="entry name" value="PROTEASE FAMILY C15 PYROGLUTAMYL-PEPTIDASE I-RELATED"/>
    <property type="match status" value="1"/>
</dbReference>
<evidence type="ECO:0000256" key="6">
    <source>
        <dbReference type="ARBA" id="ARBA00022670"/>
    </source>
</evidence>
<dbReference type="HAMAP" id="MF_00417">
    <property type="entry name" value="Pyrrolid_peptidase"/>
    <property type="match status" value="1"/>
</dbReference>
<evidence type="ECO:0000256" key="10">
    <source>
        <dbReference type="PROSITE-ProRule" id="PRU10076"/>
    </source>
</evidence>
<dbReference type="GO" id="GO:0006508">
    <property type="term" value="P:proteolysis"/>
    <property type="evidence" value="ECO:0007669"/>
    <property type="project" value="UniProtKB-KW"/>
</dbReference>
<dbReference type="EC" id="3.4.19.3" evidence="9"/>
<dbReference type="PRINTS" id="PR00706">
    <property type="entry name" value="PYROGLUPTASE"/>
</dbReference>
<evidence type="ECO:0000256" key="4">
    <source>
        <dbReference type="ARBA" id="ARBA00006641"/>
    </source>
</evidence>
<dbReference type="KEGG" id="abi:Aboo_1273"/>
<comment type="subunit">
    <text evidence="9">Homotetramer.</text>
</comment>
<dbReference type="GO" id="GO:0016920">
    <property type="term" value="F:pyroglutamyl-peptidase activity"/>
    <property type="evidence" value="ECO:0007669"/>
    <property type="project" value="UniProtKB-UniRule"/>
</dbReference>
<feature type="active site" evidence="9">
    <location>
        <position position="168"/>
    </location>
</feature>
<evidence type="ECO:0000313" key="13">
    <source>
        <dbReference type="Proteomes" id="UP000001400"/>
    </source>
</evidence>
<dbReference type="NCBIfam" id="NF009673">
    <property type="entry name" value="PRK13194.1"/>
    <property type="match status" value="1"/>
</dbReference>
<name>B5ICK2_ACIB4</name>
<gene>
    <name evidence="9" type="primary">pcp</name>
    <name evidence="12" type="ordered locus">Aboo_1273</name>
</gene>
<dbReference type="InterPro" id="IPR016125">
    <property type="entry name" value="Peptidase_C15-like"/>
</dbReference>
<sequence>MPIKVLLTGYEPFGGHKKNPTMDIVAALEGKRIKNAKVYGKILPVSVKRAGPEIDKVLYELKPDVVISLGLAPTYTSITVERVGLNLVDARIPDNDGEQPMDMPIVEDAPLAYLATLPTREIVEELKKNGIPAVLSYSAGTYLCNYALFKVLHYASDHGYPKSAGFIHIPYTPDQVVNRYFLLGKSTPSMCLDMEIEAIKIAINVAVEKFS</sequence>
<feature type="active site" evidence="9 11">
    <location>
        <position position="144"/>
    </location>
</feature>
<dbReference type="HOGENOM" id="CLU_043960_4_0_2"/>
<dbReference type="STRING" id="439481.Aboo_1273"/>